<keyword evidence="5" id="KW-0472">Membrane</keyword>
<protein>
    <recommendedName>
        <fullName evidence="7">Clathrin/coatomer adaptor adaptin-like N-terminal domain-containing protein</fullName>
    </recommendedName>
</protein>
<evidence type="ECO:0000256" key="2">
    <source>
        <dbReference type="ARBA" id="ARBA00006613"/>
    </source>
</evidence>
<proteinExistence type="inferred from homology"/>
<dbReference type="InterPro" id="IPR002553">
    <property type="entry name" value="Clathrin/coatomer_adapt-like_N"/>
</dbReference>
<keyword evidence="3" id="KW-0813">Transport</keyword>
<evidence type="ECO:0000313" key="8">
    <source>
        <dbReference type="EMBL" id="KIM27499.1"/>
    </source>
</evidence>
<comment type="subcellular location">
    <subcellularLocation>
        <location evidence="1">Endomembrane system</location>
    </subcellularLocation>
</comment>
<dbReference type="PANTHER" id="PTHR11134">
    <property type="entry name" value="ADAPTOR COMPLEX SUBUNIT BETA FAMILY MEMBER"/>
    <property type="match status" value="1"/>
</dbReference>
<comment type="similarity">
    <text evidence="2">Belongs to the adaptor complexes large subunit family.</text>
</comment>
<feature type="domain" description="Clathrin/coatomer adaptor adaptin-like N-terminal" evidence="7">
    <location>
        <begin position="49"/>
        <end position="593"/>
    </location>
</feature>
<feature type="compositionally biased region" description="Polar residues" evidence="6">
    <location>
        <begin position="874"/>
        <end position="885"/>
    </location>
</feature>
<evidence type="ECO:0000313" key="9">
    <source>
        <dbReference type="Proteomes" id="UP000054097"/>
    </source>
</evidence>
<dbReference type="GO" id="GO:0030117">
    <property type="term" value="C:membrane coat"/>
    <property type="evidence" value="ECO:0007669"/>
    <property type="project" value="InterPro"/>
</dbReference>
<dbReference type="OrthoDB" id="10254310at2759"/>
<dbReference type="GO" id="GO:0012505">
    <property type="term" value="C:endomembrane system"/>
    <property type="evidence" value="ECO:0007669"/>
    <property type="project" value="UniProtKB-SubCell"/>
</dbReference>
<dbReference type="Gene3D" id="1.25.10.10">
    <property type="entry name" value="Leucine-rich Repeat Variant"/>
    <property type="match status" value="1"/>
</dbReference>
<keyword evidence="4" id="KW-0653">Protein transport</keyword>
<dbReference type="InterPro" id="IPR026739">
    <property type="entry name" value="AP_beta"/>
</dbReference>
<dbReference type="GO" id="GO:0006886">
    <property type="term" value="P:intracellular protein transport"/>
    <property type="evidence" value="ECO:0007669"/>
    <property type="project" value="InterPro"/>
</dbReference>
<feature type="region of interest" description="Disordered" evidence="6">
    <location>
        <begin position="750"/>
        <end position="791"/>
    </location>
</feature>
<dbReference type="InterPro" id="IPR011989">
    <property type="entry name" value="ARM-like"/>
</dbReference>
<feature type="compositionally biased region" description="Acidic residues" evidence="6">
    <location>
        <begin position="758"/>
        <end position="791"/>
    </location>
</feature>
<dbReference type="Proteomes" id="UP000054097">
    <property type="component" value="Unassembled WGS sequence"/>
</dbReference>
<reference evidence="8 9" key="1">
    <citation type="submission" date="2014-04" db="EMBL/GenBank/DDBJ databases">
        <authorList>
            <consortium name="DOE Joint Genome Institute"/>
            <person name="Kuo A."/>
            <person name="Zuccaro A."/>
            <person name="Kohler A."/>
            <person name="Nagy L.G."/>
            <person name="Floudas D."/>
            <person name="Copeland A."/>
            <person name="Barry K.W."/>
            <person name="Cichocki N."/>
            <person name="Veneault-Fourrey C."/>
            <person name="LaButti K."/>
            <person name="Lindquist E.A."/>
            <person name="Lipzen A."/>
            <person name="Lundell T."/>
            <person name="Morin E."/>
            <person name="Murat C."/>
            <person name="Sun H."/>
            <person name="Tunlid A."/>
            <person name="Henrissat B."/>
            <person name="Grigoriev I.V."/>
            <person name="Hibbett D.S."/>
            <person name="Martin F."/>
            <person name="Nordberg H.P."/>
            <person name="Cantor M.N."/>
            <person name="Hua S.X."/>
        </authorList>
    </citation>
    <scope>NUCLEOTIDE SEQUENCE [LARGE SCALE GENOMIC DNA]</scope>
    <source>
        <strain evidence="8 9">MAFF 305830</strain>
    </source>
</reference>
<dbReference type="EMBL" id="KN824298">
    <property type="protein sequence ID" value="KIM27499.1"/>
    <property type="molecule type" value="Genomic_DNA"/>
</dbReference>
<dbReference type="Pfam" id="PF01602">
    <property type="entry name" value="Adaptin_N"/>
    <property type="match status" value="1"/>
</dbReference>
<gene>
    <name evidence="8" type="ORF">M408DRAFT_24439</name>
</gene>
<dbReference type="HOGENOM" id="CLU_006320_3_2_1"/>
<dbReference type="STRING" id="933852.A0A0C3B5N2"/>
<dbReference type="InterPro" id="IPR016024">
    <property type="entry name" value="ARM-type_fold"/>
</dbReference>
<evidence type="ECO:0000256" key="6">
    <source>
        <dbReference type="SAM" id="MobiDB-lite"/>
    </source>
</evidence>
<dbReference type="GO" id="GO:0016192">
    <property type="term" value="P:vesicle-mediated transport"/>
    <property type="evidence" value="ECO:0007669"/>
    <property type="project" value="InterPro"/>
</dbReference>
<evidence type="ECO:0000256" key="1">
    <source>
        <dbReference type="ARBA" id="ARBA00004308"/>
    </source>
</evidence>
<feature type="region of interest" description="Disordered" evidence="6">
    <location>
        <begin position="874"/>
        <end position="895"/>
    </location>
</feature>
<sequence length="996" mass="109739">MSAALPLSSFSENASRLGMRIQESFNEALTRDFGSSTAALFDGAEDKLSDIRRQLDSSSDKEKMDALRRLIAMISKGRDVSEFFAQVVKNVASSNMEVRKLVYIYILRYAESEPDLALLSINTFQKDLTDSSPLIRAMALRVLSGIRVNMIGSIMALAIKKCATDVSPYVRKTAALAIPKCLSLDDSLRRELMAILTTFLNERSPLAIGTVLVAFNAVCPDRLDLLHPHYRRLCRLLPDADEWGQVTLVNLLVRYARRMLSKPHVVEESAGSTVESTDPDLRLLLTGAEPLFMSRNPSVIVAVARAFYYVGPPSERTRIVSPLLRLLHTSFEVERVAVEELYLLARDHPDLLSSHYSRFYLRSSDPTSTKLAKLRILVKIMKSANASAILSEFDNYVHDCDDAVAAAATNAIGSCARLLPEHTSRCISMLIQLMKDPQDAVGSSAVRVLKDLVQISASPSTTGIAEGIVSVQKPTEIVESLARQLDDVRHPRAKACVFWLVGQYAEDTSGNVGSPVPGMASWAPDVLRRALKTFADDEKLVKLQTMTLAAKLILLAPESDIIGKLGLYCFNLARYDQDYDVRDRGRLLFTLLSDICPLLREGMPTGADSKDSEEQGYQGQGVITLRREQIRMILLQGKEPSKEETDPIDPTMTIGSMALVTGKFMSEPWILPDWAEEGTESSLRDSPEDRAAAPLAAYAVPTERRTMQGFGNTRAGPSFNPVKADTLASVQSQNPGAKWKDIDDFYAEDSNAKASKTEEEESGEESSEEEEDEDEEEEGEDDDDDDDDEEEEMSCFVVFTPRMEPPPPRLPSRLQGYTAAIQKLSLKTGASVPSLAVSLAILHEVTALVPLVGVYWGARTFGIGDRMTTYFSSQNSHQPGVQNGQETESSESISTTGGIFNDTLRKWTKEGEARVARVGVRYGILGFTKGQKLTEDDLKQLGGRVASEVANGAFAYMVVKALLPVRIGASLYLAPAFSKRFLQPITSSMTKLFKRQ</sequence>
<feature type="compositionally biased region" description="Low complexity" evidence="6">
    <location>
        <begin position="886"/>
        <end position="895"/>
    </location>
</feature>
<evidence type="ECO:0000256" key="3">
    <source>
        <dbReference type="ARBA" id="ARBA00022448"/>
    </source>
</evidence>
<dbReference type="AlphaFoldDB" id="A0A0C3B5N2"/>
<accession>A0A0C3B5N2</accession>
<evidence type="ECO:0000256" key="5">
    <source>
        <dbReference type="ARBA" id="ARBA00023136"/>
    </source>
</evidence>
<feature type="region of interest" description="Disordered" evidence="6">
    <location>
        <begin position="696"/>
        <end position="722"/>
    </location>
</feature>
<evidence type="ECO:0000256" key="4">
    <source>
        <dbReference type="ARBA" id="ARBA00022927"/>
    </source>
</evidence>
<organism evidence="8 9">
    <name type="scientific">Serendipita vermifera MAFF 305830</name>
    <dbReference type="NCBI Taxonomy" id="933852"/>
    <lineage>
        <taxon>Eukaryota</taxon>
        <taxon>Fungi</taxon>
        <taxon>Dikarya</taxon>
        <taxon>Basidiomycota</taxon>
        <taxon>Agaricomycotina</taxon>
        <taxon>Agaricomycetes</taxon>
        <taxon>Sebacinales</taxon>
        <taxon>Serendipitaceae</taxon>
        <taxon>Serendipita</taxon>
    </lineage>
</organism>
<evidence type="ECO:0000259" key="7">
    <source>
        <dbReference type="Pfam" id="PF01602"/>
    </source>
</evidence>
<keyword evidence="9" id="KW-1185">Reference proteome</keyword>
<name>A0A0C3B5N2_SERVB</name>
<dbReference type="SUPFAM" id="SSF48371">
    <property type="entry name" value="ARM repeat"/>
    <property type="match status" value="1"/>
</dbReference>
<reference evidence="9" key="2">
    <citation type="submission" date="2015-01" db="EMBL/GenBank/DDBJ databases">
        <title>Evolutionary Origins and Diversification of the Mycorrhizal Mutualists.</title>
        <authorList>
            <consortium name="DOE Joint Genome Institute"/>
            <consortium name="Mycorrhizal Genomics Consortium"/>
            <person name="Kohler A."/>
            <person name="Kuo A."/>
            <person name="Nagy L.G."/>
            <person name="Floudas D."/>
            <person name="Copeland A."/>
            <person name="Barry K.W."/>
            <person name="Cichocki N."/>
            <person name="Veneault-Fourrey C."/>
            <person name="LaButti K."/>
            <person name="Lindquist E.A."/>
            <person name="Lipzen A."/>
            <person name="Lundell T."/>
            <person name="Morin E."/>
            <person name="Murat C."/>
            <person name="Riley R."/>
            <person name="Ohm R."/>
            <person name="Sun H."/>
            <person name="Tunlid A."/>
            <person name="Henrissat B."/>
            <person name="Grigoriev I.V."/>
            <person name="Hibbett D.S."/>
            <person name="Martin F."/>
        </authorList>
    </citation>
    <scope>NUCLEOTIDE SEQUENCE [LARGE SCALE GENOMIC DNA]</scope>
    <source>
        <strain evidence="9">MAFF 305830</strain>
    </source>
</reference>